<reference evidence="2" key="1">
    <citation type="journal article" date="2021" name="BMC Genomics">
        <title>Chromosome-level genome assembly and manually-curated proteome of model necrotroph Parastagonospora nodorum Sn15 reveals a genome-wide trove of candidate effector homologs, and redundancy of virulence-related functions within an accessory chromosome.</title>
        <authorList>
            <person name="Bertazzoni S."/>
            <person name="Jones D.A.B."/>
            <person name="Phan H.T."/>
            <person name="Tan K.-C."/>
            <person name="Hane J.K."/>
        </authorList>
    </citation>
    <scope>NUCLEOTIDE SEQUENCE [LARGE SCALE GENOMIC DNA]</scope>
    <source>
        <strain evidence="2">SN15 / ATCC MYA-4574 / FGSC 10173)</strain>
    </source>
</reference>
<evidence type="ECO:0000313" key="2">
    <source>
        <dbReference type="Proteomes" id="UP000663193"/>
    </source>
</evidence>
<organism evidence="1 2">
    <name type="scientific">Phaeosphaeria nodorum (strain SN15 / ATCC MYA-4574 / FGSC 10173)</name>
    <name type="common">Glume blotch fungus</name>
    <name type="synonym">Parastagonospora nodorum</name>
    <dbReference type="NCBI Taxonomy" id="321614"/>
    <lineage>
        <taxon>Eukaryota</taxon>
        <taxon>Fungi</taxon>
        <taxon>Dikarya</taxon>
        <taxon>Ascomycota</taxon>
        <taxon>Pezizomycotina</taxon>
        <taxon>Dothideomycetes</taxon>
        <taxon>Pleosporomycetidae</taxon>
        <taxon>Pleosporales</taxon>
        <taxon>Pleosporineae</taxon>
        <taxon>Phaeosphaeriaceae</taxon>
        <taxon>Parastagonospora</taxon>
    </lineage>
</organism>
<dbReference type="EMBL" id="CP069035">
    <property type="protein sequence ID" value="QRD02087.1"/>
    <property type="molecule type" value="Genomic_DNA"/>
</dbReference>
<dbReference type="VEuPathDB" id="FungiDB:JI435_417530"/>
<proteinExistence type="predicted"/>
<protein>
    <submittedName>
        <fullName evidence="1">Uncharacterized protein</fullName>
    </submittedName>
</protein>
<accession>A0A7U2FB78</accession>
<dbReference type="Proteomes" id="UP000663193">
    <property type="component" value="Chromosome 13"/>
</dbReference>
<dbReference type="AlphaFoldDB" id="A0A7U2FB78"/>
<gene>
    <name evidence="1" type="ORF">JI435_417530</name>
</gene>
<sequence>MMVATSVECYPCGANEGAPSSFSYVCRISLCITFYTNGGYCSAEAGCLVVLDAYRVPRQH</sequence>
<name>A0A7U2FB78_PHANO</name>
<keyword evidence="2" id="KW-1185">Reference proteome</keyword>
<evidence type="ECO:0000313" key="1">
    <source>
        <dbReference type="EMBL" id="QRD02087.1"/>
    </source>
</evidence>